<comment type="caution">
    <text evidence="1">The sequence shown here is derived from an EMBL/GenBank/DDBJ whole genome shotgun (WGS) entry which is preliminary data.</text>
</comment>
<sequence length="155" mass="17524">MIYVFDTNTFSEMSPLLPDVFPAFWVRFEAAVAAGEITSTREVLRELSDGANNHVLDWCNRNRTIFATPDDAETSFLPRIFAVPHFQQIISEKARLRGTPVADPFIIARAHALGGTVVTEESPRPNKPNIPAICQHFNIPCMKLGDFMRAMRWTF</sequence>
<keyword evidence="2" id="KW-1185">Reference proteome</keyword>
<dbReference type="Pfam" id="PF14367">
    <property type="entry name" value="DUF4411"/>
    <property type="match status" value="1"/>
</dbReference>
<dbReference type="OrthoDB" id="338425at2"/>
<dbReference type="EMBL" id="VWPL01000003">
    <property type="protein sequence ID" value="KAA5603086.1"/>
    <property type="molecule type" value="Genomic_DNA"/>
</dbReference>
<name>A0A5M6I4D2_9HYPH</name>
<accession>A0A5M6I4D2</accession>
<dbReference type="PIRSF" id="PIRSF008505">
    <property type="entry name" value="UCP008505"/>
    <property type="match status" value="1"/>
</dbReference>
<proteinExistence type="predicted"/>
<dbReference type="Proteomes" id="UP000323886">
    <property type="component" value="Unassembled WGS sequence"/>
</dbReference>
<dbReference type="RefSeq" id="WP_150096068.1">
    <property type="nucleotide sequence ID" value="NZ_VWPL01000003.1"/>
</dbReference>
<dbReference type="InterPro" id="IPR016541">
    <property type="entry name" value="UCP008505"/>
</dbReference>
<organism evidence="1 2">
    <name type="scientific">Blastochloris sulfoviridis</name>
    <dbReference type="NCBI Taxonomy" id="50712"/>
    <lineage>
        <taxon>Bacteria</taxon>
        <taxon>Pseudomonadati</taxon>
        <taxon>Pseudomonadota</taxon>
        <taxon>Alphaproteobacteria</taxon>
        <taxon>Hyphomicrobiales</taxon>
        <taxon>Blastochloridaceae</taxon>
        <taxon>Blastochloris</taxon>
    </lineage>
</organism>
<gene>
    <name evidence="1" type="ORF">F1193_02335</name>
</gene>
<dbReference type="AlphaFoldDB" id="A0A5M6I4D2"/>
<protein>
    <submittedName>
        <fullName evidence="1">DUF4411 family protein</fullName>
    </submittedName>
</protein>
<reference evidence="1 2" key="1">
    <citation type="submission" date="2019-09" db="EMBL/GenBank/DDBJ databases">
        <title>Draft Whole-Genome sequence of Blastochloris sulfoviridis DSM 729.</title>
        <authorList>
            <person name="Meyer T.E."/>
            <person name="Kyndt J.A."/>
        </authorList>
    </citation>
    <scope>NUCLEOTIDE SEQUENCE [LARGE SCALE GENOMIC DNA]</scope>
    <source>
        <strain evidence="1 2">DSM 729</strain>
    </source>
</reference>
<dbReference type="CDD" id="cd18711">
    <property type="entry name" value="PIN_VapC-like_DUF411"/>
    <property type="match status" value="1"/>
</dbReference>
<evidence type="ECO:0000313" key="2">
    <source>
        <dbReference type="Proteomes" id="UP000323886"/>
    </source>
</evidence>
<evidence type="ECO:0000313" key="1">
    <source>
        <dbReference type="EMBL" id="KAA5603086.1"/>
    </source>
</evidence>